<keyword evidence="2" id="KW-0378">Hydrolase</keyword>
<organism evidence="5 6">
    <name type="scientific">Cellulomonas fulva</name>
    <dbReference type="NCBI Taxonomy" id="2835530"/>
    <lineage>
        <taxon>Bacteria</taxon>
        <taxon>Bacillati</taxon>
        <taxon>Actinomycetota</taxon>
        <taxon>Actinomycetes</taxon>
        <taxon>Micrococcales</taxon>
        <taxon>Cellulomonadaceae</taxon>
        <taxon>Cellulomonas</taxon>
    </lineage>
</organism>
<dbReference type="Pfam" id="PF01451">
    <property type="entry name" value="LMWPc"/>
    <property type="match status" value="1"/>
</dbReference>
<gene>
    <name evidence="5" type="ORF">KIN34_02165</name>
</gene>
<evidence type="ECO:0000313" key="6">
    <source>
        <dbReference type="Proteomes" id="UP000722125"/>
    </source>
</evidence>
<dbReference type="EMBL" id="JAHBOH010000001">
    <property type="protein sequence ID" value="MBT0993098.1"/>
    <property type="molecule type" value="Genomic_DNA"/>
</dbReference>
<dbReference type="Proteomes" id="UP000722125">
    <property type="component" value="Unassembled WGS sequence"/>
</dbReference>
<sequence length="188" mass="19332">MRVLAVCTGNICRSPAVERLLAHALAAAGAGDDVVVASAGTAAVVGAPVSAEMVRLLDDAGVPSGAFAARQVTQDELRRADLVLAATREHRRALVQLEPSVVRRTFTLRELARVVGTIDAADLPGTDVAGRLAALVALAARRRGLAPAAAAADDDVADPYGRGADAYRASFDEIRPAVDAIVHAARPA</sequence>
<comment type="caution">
    <text evidence="5">The sequence shown here is derived from an EMBL/GenBank/DDBJ whole genome shotgun (WGS) entry which is preliminary data.</text>
</comment>
<evidence type="ECO:0000256" key="1">
    <source>
        <dbReference type="ARBA" id="ARBA00011063"/>
    </source>
</evidence>
<feature type="domain" description="Phosphotyrosine protein phosphatase I" evidence="4">
    <location>
        <begin position="1"/>
        <end position="184"/>
    </location>
</feature>
<dbReference type="InterPro" id="IPR023485">
    <property type="entry name" value="Ptyr_pPase"/>
</dbReference>
<evidence type="ECO:0000313" key="5">
    <source>
        <dbReference type="EMBL" id="MBT0993098.1"/>
    </source>
</evidence>
<reference evidence="5 6" key="1">
    <citation type="submission" date="2021-05" db="EMBL/GenBank/DDBJ databases">
        <title>Description of Cellulomonas sp. DKR-3 sp. nov.</title>
        <authorList>
            <person name="Dahal R.H."/>
            <person name="Chaudhary D.K."/>
        </authorList>
    </citation>
    <scope>NUCLEOTIDE SEQUENCE [LARGE SCALE GENOMIC DNA]</scope>
    <source>
        <strain evidence="5 6">DKR-3</strain>
    </source>
</reference>
<evidence type="ECO:0000256" key="3">
    <source>
        <dbReference type="ARBA" id="ARBA00022912"/>
    </source>
</evidence>
<dbReference type="PANTHER" id="PTHR11717">
    <property type="entry name" value="LOW MOLECULAR WEIGHT PROTEIN TYROSINE PHOSPHATASE"/>
    <property type="match status" value="1"/>
</dbReference>
<keyword evidence="3" id="KW-0904">Protein phosphatase</keyword>
<dbReference type="SMART" id="SM00226">
    <property type="entry name" value="LMWPc"/>
    <property type="match status" value="1"/>
</dbReference>
<comment type="similarity">
    <text evidence="1">Belongs to the low molecular weight phosphotyrosine protein phosphatase family.</text>
</comment>
<protein>
    <submittedName>
        <fullName evidence="5">Low molecular weight phosphatase family protein</fullName>
    </submittedName>
</protein>
<proteinExistence type="inferred from homology"/>
<dbReference type="InterPro" id="IPR036196">
    <property type="entry name" value="Ptyr_pPase_sf"/>
</dbReference>
<accession>A0ABS5TVC5</accession>
<evidence type="ECO:0000259" key="4">
    <source>
        <dbReference type="SMART" id="SM00226"/>
    </source>
</evidence>
<keyword evidence="6" id="KW-1185">Reference proteome</keyword>
<evidence type="ECO:0000256" key="2">
    <source>
        <dbReference type="ARBA" id="ARBA00022801"/>
    </source>
</evidence>
<dbReference type="SUPFAM" id="SSF52788">
    <property type="entry name" value="Phosphotyrosine protein phosphatases I"/>
    <property type="match status" value="1"/>
</dbReference>
<name>A0ABS5TVC5_9CELL</name>
<dbReference type="PANTHER" id="PTHR11717:SF31">
    <property type="entry name" value="LOW MOLECULAR WEIGHT PROTEIN-TYROSINE-PHOSPHATASE ETP-RELATED"/>
    <property type="match status" value="1"/>
</dbReference>
<dbReference type="PRINTS" id="PR00719">
    <property type="entry name" value="LMWPTPASE"/>
</dbReference>
<dbReference type="InterPro" id="IPR050438">
    <property type="entry name" value="LMW_PTPase"/>
</dbReference>
<dbReference type="RefSeq" id="WP_214346088.1">
    <property type="nucleotide sequence ID" value="NZ_JAHBOH010000001.1"/>
</dbReference>
<dbReference type="InterPro" id="IPR017867">
    <property type="entry name" value="Tyr_phospatase_low_mol_wt"/>
</dbReference>
<dbReference type="Gene3D" id="3.40.50.2300">
    <property type="match status" value="1"/>
</dbReference>